<evidence type="ECO:0000313" key="2">
    <source>
        <dbReference type="EMBL" id="URI10160.1"/>
    </source>
</evidence>
<name>A0ABY4SFT5_AQUTE</name>
<sequence length="55" mass="5659">MAQSQFNAAAAQASQQVRTPAPQTGATSQKPAAPIVLDERLLSQVTGGLPRVGGW</sequence>
<evidence type="ECO:0000256" key="1">
    <source>
        <dbReference type="SAM" id="MobiDB-lite"/>
    </source>
</evidence>
<gene>
    <name evidence="2" type="ORF">MW290_32005</name>
</gene>
<keyword evidence="3" id="KW-1185">Reference proteome</keyword>
<accession>A0ABY4SFT5</accession>
<dbReference type="RefSeq" id="WP_250198367.1">
    <property type="nucleotide sequence ID" value="NZ_CP097636.1"/>
</dbReference>
<feature type="compositionally biased region" description="Low complexity" evidence="1">
    <location>
        <begin position="1"/>
        <end position="16"/>
    </location>
</feature>
<proteinExistence type="predicted"/>
<reference evidence="2" key="1">
    <citation type="submission" date="2022-05" db="EMBL/GenBank/DDBJ databases">
        <title>An RpoN-dependent PEP-CTERM gene is involved in floc formation of an Aquincola tertiaricarbonis strain.</title>
        <authorList>
            <person name="Qiu D."/>
            <person name="Xia M."/>
        </authorList>
    </citation>
    <scope>NUCLEOTIDE SEQUENCE</scope>
    <source>
        <strain evidence="2">RN12</strain>
    </source>
</reference>
<protein>
    <submittedName>
        <fullName evidence="2">Uncharacterized protein</fullName>
    </submittedName>
</protein>
<evidence type="ECO:0000313" key="3">
    <source>
        <dbReference type="Proteomes" id="UP001056201"/>
    </source>
</evidence>
<dbReference type="Proteomes" id="UP001056201">
    <property type="component" value="Chromosome 2"/>
</dbReference>
<feature type="region of interest" description="Disordered" evidence="1">
    <location>
        <begin position="1"/>
        <end position="32"/>
    </location>
</feature>
<dbReference type="EMBL" id="CP097636">
    <property type="protein sequence ID" value="URI10160.1"/>
    <property type="molecule type" value="Genomic_DNA"/>
</dbReference>
<feature type="compositionally biased region" description="Polar residues" evidence="1">
    <location>
        <begin position="17"/>
        <end position="30"/>
    </location>
</feature>
<organism evidence="2 3">
    <name type="scientific">Aquincola tertiaricarbonis</name>
    <dbReference type="NCBI Taxonomy" id="391953"/>
    <lineage>
        <taxon>Bacteria</taxon>
        <taxon>Pseudomonadati</taxon>
        <taxon>Pseudomonadota</taxon>
        <taxon>Betaproteobacteria</taxon>
        <taxon>Burkholderiales</taxon>
        <taxon>Sphaerotilaceae</taxon>
        <taxon>Aquincola</taxon>
    </lineage>
</organism>